<sequence>MMNSAEIRNSFLEFFRSKGHEVVKSSSLIPRHDPTLLFTNAGMVQFKSVFLGEEKRPYTRAVTCQKCMRAGGKHSDLENVGHTARHHTFFEMLGNFSFGDYFKKEAIRFAWELLTEWYKLPKDRLWVSVYREDDEAEKLWTEVTDISSDKIVRLGAKDNFWQMGDTGPCGPCSEIIIDQGDDVGCGKPDCRVGCDCDRYLELWNLVFMQFNRDELGNLTPLPKPSIDTGMGLERITAVLQGKRNNFDTDLFTPIISAVESISGISYGKNAETDISIRVIADHIRAIAFLLSDGLIPSNDGRGYVLRRIIRRASRHAKLLGLEGAVLYRLIAPVTDSMGKVYPELIQENDRASKVLMIEEERFSKTLEQGMRILDNLIDGLRKQGKNTIPGDELFKLYDTYGFPLDLARDIAMDKHLLIDEDGFNREMEIQKERARASWVGEESAIAAIYKELQSEIGETVFVGYDALESESIIKAILKDGHVITEASEGDEVELFLDKTPFYGESGGQVGDAGVIYKISSFKFQISNCEAEAEVLDTKKELGLHSHIVKIKKGGFNVWDKVHCIVDRDRRIATARNHTATHLLHTALRSVLGEHVKQAGSLVSPDRMRFDFTHFYALDTKEIDEIEDIVNEKILDNIRVETEVMDIKDALKSGVTALFGEKYGERVRVVRIPSFSAELCGGTHCRQTGDIGLFVIVSEGSVASGIRRIEALTGKAAFDYLKHRSREFQKIAEMLKTDNPPERVERLLNEIKDMGREIESLKSKAAAQSSSSIIQKAKEIDGTKILACRVDNLEQKDLRVLADNVRDRLGSGIIVLASAKDGHASMVAMVTPDLTKKYNAGEILKQVAAIAGGRGGGKADMAQGGTKELGKLDKAIEAVYDLVKTKWAVGSKK</sequence>
<keyword evidence="10" id="KW-0067">ATP-binding</keyword>
<evidence type="ECO:0000256" key="7">
    <source>
        <dbReference type="ARBA" id="ARBA00022723"/>
    </source>
</evidence>
<evidence type="ECO:0000256" key="5">
    <source>
        <dbReference type="ARBA" id="ARBA00022555"/>
    </source>
</evidence>
<dbReference type="GO" id="GO:0002161">
    <property type="term" value="F:aminoacyl-tRNA deacylase activity"/>
    <property type="evidence" value="ECO:0007669"/>
    <property type="project" value="TreeGrafter"/>
</dbReference>
<dbReference type="EC" id="6.1.1.7" evidence="3"/>
<dbReference type="InterPro" id="IPR012947">
    <property type="entry name" value="tRNA_SAD"/>
</dbReference>
<dbReference type="GO" id="GO:0005524">
    <property type="term" value="F:ATP binding"/>
    <property type="evidence" value="ECO:0007669"/>
    <property type="project" value="UniProtKB-KW"/>
</dbReference>
<dbReference type="HAMAP" id="MF_00036_B">
    <property type="entry name" value="Ala_tRNA_synth_B"/>
    <property type="match status" value="1"/>
</dbReference>
<comment type="similarity">
    <text evidence="2">Belongs to the class-II aminoacyl-tRNA synthetase family.</text>
</comment>
<keyword evidence="7" id="KW-0479">Metal-binding</keyword>
<dbReference type="PANTHER" id="PTHR11777:SF9">
    <property type="entry name" value="ALANINE--TRNA LIGASE, CYTOPLASMIC"/>
    <property type="match status" value="1"/>
</dbReference>
<dbReference type="Gene3D" id="3.30.980.10">
    <property type="entry name" value="Threonyl-trna Synthetase, Chain A, domain 2"/>
    <property type="match status" value="1"/>
</dbReference>
<evidence type="ECO:0000256" key="4">
    <source>
        <dbReference type="ARBA" id="ARBA00017959"/>
    </source>
</evidence>
<keyword evidence="6 15" id="KW-0436">Ligase</keyword>
<dbReference type="GO" id="GO:0004813">
    <property type="term" value="F:alanine-tRNA ligase activity"/>
    <property type="evidence" value="ECO:0007669"/>
    <property type="project" value="UniProtKB-EC"/>
</dbReference>
<evidence type="ECO:0000256" key="9">
    <source>
        <dbReference type="ARBA" id="ARBA00022833"/>
    </source>
</evidence>
<dbReference type="SUPFAM" id="SSF101353">
    <property type="entry name" value="Putative anticodon-binding domain of alanyl-tRNA synthetase (AlaRS)"/>
    <property type="match status" value="1"/>
</dbReference>
<evidence type="ECO:0000313" key="15">
    <source>
        <dbReference type="EMBL" id="GER94373.1"/>
    </source>
</evidence>
<evidence type="ECO:0000256" key="12">
    <source>
        <dbReference type="ARBA" id="ARBA00022917"/>
    </source>
</evidence>
<dbReference type="InterPro" id="IPR050058">
    <property type="entry name" value="Ala-tRNA_ligase"/>
</dbReference>
<protein>
    <recommendedName>
        <fullName evidence="4">Alanine--tRNA ligase</fullName>
        <ecNumber evidence="3">6.1.1.7</ecNumber>
    </recommendedName>
</protein>
<keyword evidence="5" id="KW-0820">tRNA-binding</keyword>
<evidence type="ECO:0000256" key="1">
    <source>
        <dbReference type="ARBA" id="ARBA00001947"/>
    </source>
</evidence>
<dbReference type="EMBL" id="BLAB01000001">
    <property type="protein sequence ID" value="GER94373.1"/>
    <property type="molecule type" value="Genomic_DNA"/>
</dbReference>
<dbReference type="InterPro" id="IPR018165">
    <property type="entry name" value="Ala-tRNA-synth_IIc_core"/>
</dbReference>
<dbReference type="Pfam" id="PF01411">
    <property type="entry name" value="tRNA-synt_2c"/>
    <property type="match status" value="1"/>
</dbReference>
<dbReference type="Gene3D" id="3.30.930.10">
    <property type="entry name" value="Bira Bifunctional Protein, Domain 2"/>
    <property type="match status" value="1"/>
</dbReference>
<dbReference type="FunFam" id="3.30.930.10:FF:000004">
    <property type="entry name" value="Alanine--tRNA ligase"/>
    <property type="match status" value="1"/>
</dbReference>
<dbReference type="PANTHER" id="PTHR11777">
    <property type="entry name" value="ALANYL-TRNA SYNTHETASE"/>
    <property type="match status" value="1"/>
</dbReference>
<dbReference type="GO" id="GO:0006419">
    <property type="term" value="P:alanyl-tRNA aminoacylation"/>
    <property type="evidence" value="ECO:0007669"/>
    <property type="project" value="InterPro"/>
</dbReference>
<dbReference type="SUPFAM" id="SSF50447">
    <property type="entry name" value="Translation proteins"/>
    <property type="match status" value="1"/>
</dbReference>
<dbReference type="InterPro" id="IPR018164">
    <property type="entry name" value="Ala-tRNA-synth_IIc_N"/>
</dbReference>
<evidence type="ECO:0000256" key="2">
    <source>
        <dbReference type="ARBA" id="ARBA00008226"/>
    </source>
</evidence>
<dbReference type="PROSITE" id="PS50860">
    <property type="entry name" value="AA_TRNA_LIGASE_II_ALA"/>
    <property type="match status" value="1"/>
</dbReference>
<proteinExistence type="inferred from homology"/>
<evidence type="ECO:0000256" key="3">
    <source>
        <dbReference type="ARBA" id="ARBA00013168"/>
    </source>
</evidence>
<dbReference type="SUPFAM" id="SSF55186">
    <property type="entry name" value="ThrRS/AlaRS common domain"/>
    <property type="match status" value="1"/>
</dbReference>
<dbReference type="InterPro" id="IPR003156">
    <property type="entry name" value="DHHA1_dom"/>
</dbReference>
<dbReference type="SUPFAM" id="SSF55681">
    <property type="entry name" value="Class II aaRS and biotin synthetases"/>
    <property type="match status" value="1"/>
</dbReference>
<accession>A0A5J4L3X1</accession>
<evidence type="ECO:0000256" key="8">
    <source>
        <dbReference type="ARBA" id="ARBA00022741"/>
    </source>
</evidence>
<dbReference type="InterPro" id="IPR018163">
    <property type="entry name" value="Thr/Ala-tRNA-synth_IIc_edit"/>
</dbReference>
<dbReference type="GO" id="GO:0000049">
    <property type="term" value="F:tRNA binding"/>
    <property type="evidence" value="ECO:0007669"/>
    <property type="project" value="UniProtKB-KW"/>
</dbReference>
<dbReference type="InterPro" id="IPR002318">
    <property type="entry name" value="Ala-tRNA-lgiase_IIc"/>
</dbReference>
<dbReference type="GO" id="GO:0046872">
    <property type="term" value="F:metal ion binding"/>
    <property type="evidence" value="ECO:0007669"/>
    <property type="project" value="UniProtKB-KW"/>
</dbReference>
<dbReference type="Pfam" id="PF07973">
    <property type="entry name" value="tRNA_SAD"/>
    <property type="match status" value="1"/>
</dbReference>
<dbReference type="Pfam" id="PF02272">
    <property type="entry name" value="DHHA1"/>
    <property type="match status" value="1"/>
</dbReference>
<dbReference type="NCBIfam" id="TIGR00344">
    <property type="entry name" value="alaS"/>
    <property type="match status" value="1"/>
</dbReference>
<dbReference type="InterPro" id="IPR045864">
    <property type="entry name" value="aa-tRNA-synth_II/BPL/LPL"/>
</dbReference>
<dbReference type="SMART" id="SM00863">
    <property type="entry name" value="tRNA_SAD"/>
    <property type="match status" value="1"/>
</dbReference>
<keyword evidence="12" id="KW-0648">Protein biosynthesis</keyword>
<dbReference type="AlphaFoldDB" id="A0A5J4L3X1"/>
<evidence type="ECO:0000256" key="10">
    <source>
        <dbReference type="ARBA" id="ARBA00022840"/>
    </source>
</evidence>
<keyword evidence="11" id="KW-0694">RNA-binding</keyword>
<dbReference type="InterPro" id="IPR009000">
    <property type="entry name" value="Transl_B-barrel_sf"/>
</dbReference>
<keyword evidence="9" id="KW-0862">Zinc</keyword>
<dbReference type="Gene3D" id="3.10.310.40">
    <property type="match status" value="1"/>
</dbReference>
<evidence type="ECO:0000259" key="14">
    <source>
        <dbReference type="PROSITE" id="PS50860"/>
    </source>
</evidence>
<gene>
    <name evidence="15" type="ORF">A45J_2134</name>
</gene>
<dbReference type="Gene3D" id="2.40.30.130">
    <property type="match status" value="1"/>
</dbReference>
<feature type="domain" description="Alanyl-transfer RNA synthetases family profile" evidence="14">
    <location>
        <begin position="2"/>
        <end position="722"/>
    </location>
</feature>
<dbReference type="InterPro" id="IPR018162">
    <property type="entry name" value="Ala-tRNA-ligase_IIc_anticod-bd"/>
</dbReference>
<dbReference type="FunFam" id="3.10.310.40:FF:000001">
    <property type="entry name" value="Alanine--tRNA ligase"/>
    <property type="match status" value="1"/>
</dbReference>
<keyword evidence="8" id="KW-0547">Nucleotide-binding</keyword>
<dbReference type="PRINTS" id="PR00980">
    <property type="entry name" value="TRNASYNTHALA"/>
</dbReference>
<reference evidence="15" key="1">
    <citation type="submission" date="2019-10" db="EMBL/GenBank/DDBJ databases">
        <title>Metagenomic sequencing of thiosulfate-disproportionating enrichment culture.</title>
        <authorList>
            <person name="Umezawa K."/>
            <person name="Kojima H."/>
            <person name="Fukui M."/>
        </authorList>
    </citation>
    <scope>NUCLEOTIDE SEQUENCE</scope>
    <source>
        <strain evidence="15">45J</strain>
    </source>
</reference>
<name>A0A5J4L3X1_9ZZZZ</name>
<evidence type="ECO:0000256" key="11">
    <source>
        <dbReference type="ARBA" id="ARBA00022884"/>
    </source>
</evidence>
<dbReference type="CDD" id="cd00673">
    <property type="entry name" value="AlaRS_core"/>
    <property type="match status" value="1"/>
</dbReference>
<organism evidence="15">
    <name type="scientific">hot springs metagenome</name>
    <dbReference type="NCBI Taxonomy" id="433727"/>
    <lineage>
        <taxon>unclassified sequences</taxon>
        <taxon>metagenomes</taxon>
        <taxon>ecological metagenomes</taxon>
    </lineage>
</organism>
<comment type="cofactor">
    <cofactor evidence="1">
        <name>Zn(2+)</name>
        <dbReference type="ChEBI" id="CHEBI:29105"/>
    </cofactor>
</comment>
<dbReference type="Gene3D" id="6.10.250.550">
    <property type="match status" value="1"/>
</dbReference>
<dbReference type="GO" id="GO:0005829">
    <property type="term" value="C:cytosol"/>
    <property type="evidence" value="ECO:0007669"/>
    <property type="project" value="TreeGrafter"/>
</dbReference>
<evidence type="ECO:0000256" key="13">
    <source>
        <dbReference type="ARBA" id="ARBA00023146"/>
    </source>
</evidence>
<dbReference type="InterPro" id="IPR023033">
    <property type="entry name" value="Ala_tRNA_ligase_euk/bac"/>
</dbReference>
<dbReference type="Gene3D" id="3.30.54.20">
    <property type="match status" value="1"/>
</dbReference>
<dbReference type="FunFam" id="3.30.54.20:FF:000001">
    <property type="entry name" value="Alanine--tRNA ligase"/>
    <property type="match status" value="1"/>
</dbReference>
<keyword evidence="13" id="KW-0030">Aminoacyl-tRNA synthetase</keyword>
<evidence type="ECO:0000256" key="6">
    <source>
        <dbReference type="ARBA" id="ARBA00022598"/>
    </source>
</evidence>
<comment type="caution">
    <text evidence="15">The sequence shown here is derived from an EMBL/GenBank/DDBJ whole genome shotgun (WGS) entry which is preliminary data.</text>
</comment>
<dbReference type="FunFam" id="3.30.980.10:FF:000004">
    <property type="entry name" value="Alanine--tRNA ligase, cytoplasmic"/>
    <property type="match status" value="1"/>
</dbReference>